<reference evidence="1 2" key="1">
    <citation type="journal article" name="Sci. Rep.">
        <title>Genome-scale phylogenetic analyses confirm Olpidium as the closest living zoosporic fungus to the non-flagellated, terrestrial fungi.</title>
        <authorList>
            <person name="Chang Y."/>
            <person name="Rochon D."/>
            <person name="Sekimoto S."/>
            <person name="Wang Y."/>
            <person name="Chovatia M."/>
            <person name="Sandor L."/>
            <person name="Salamov A."/>
            <person name="Grigoriev I.V."/>
            <person name="Stajich J.E."/>
            <person name="Spatafora J.W."/>
        </authorList>
    </citation>
    <scope>NUCLEOTIDE SEQUENCE [LARGE SCALE GENOMIC DNA]</scope>
    <source>
        <strain evidence="1">S191</strain>
    </source>
</reference>
<dbReference type="EMBL" id="JAEFCI010008938">
    <property type="protein sequence ID" value="KAG5458130.1"/>
    <property type="molecule type" value="Genomic_DNA"/>
</dbReference>
<name>A0A8H7ZS06_9FUNG</name>
<proteinExistence type="predicted"/>
<dbReference type="OrthoDB" id="5723at2759"/>
<comment type="caution">
    <text evidence="1">The sequence shown here is derived from an EMBL/GenBank/DDBJ whole genome shotgun (WGS) entry which is preliminary data.</text>
</comment>
<protein>
    <submittedName>
        <fullName evidence="1">Uncharacterized protein</fullName>
    </submittedName>
</protein>
<organism evidence="1 2">
    <name type="scientific">Olpidium bornovanus</name>
    <dbReference type="NCBI Taxonomy" id="278681"/>
    <lineage>
        <taxon>Eukaryota</taxon>
        <taxon>Fungi</taxon>
        <taxon>Fungi incertae sedis</taxon>
        <taxon>Olpidiomycota</taxon>
        <taxon>Olpidiomycotina</taxon>
        <taxon>Olpidiomycetes</taxon>
        <taxon>Olpidiales</taxon>
        <taxon>Olpidiaceae</taxon>
        <taxon>Olpidium</taxon>
    </lineage>
</organism>
<accession>A0A8H7ZS06</accession>
<dbReference type="Gene3D" id="3.30.70.270">
    <property type="match status" value="1"/>
</dbReference>
<evidence type="ECO:0000313" key="1">
    <source>
        <dbReference type="EMBL" id="KAG5458130.1"/>
    </source>
</evidence>
<keyword evidence="2" id="KW-1185">Reference proteome</keyword>
<dbReference type="InterPro" id="IPR043128">
    <property type="entry name" value="Rev_trsase/Diguanyl_cyclase"/>
</dbReference>
<sequence length="115" mass="12406">MDVTQLARARMDAKYANSDEACPPKVDWTGLGVVIGLDPSVEREQGGAVERAGAEADWPTEEAAAAAIELSHDEFGNWEEVMLAEGAIFACEIRKRVFDELHYTCSAGASATRTC</sequence>
<evidence type="ECO:0000313" key="2">
    <source>
        <dbReference type="Proteomes" id="UP000673691"/>
    </source>
</evidence>
<dbReference type="AlphaFoldDB" id="A0A8H7ZS06"/>
<dbReference type="Proteomes" id="UP000673691">
    <property type="component" value="Unassembled WGS sequence"/>
</dbReference>
<gene>
    <name evidence="1" type="ORF">BJ554DRAFT_1710</name>
</gene>
<dbReference type="InterPro" id="IPR043502">
    <property type="entry name" value="DNA/RNA_pol_sf"/>
</dbReference>
<dbReference type="SUPFAM" id="SSF56672">
    <property type="entry name" value="DNA/RNA polymerases"/>
    <property type="match status" value="1"/>
</dbReference>